<dbReference type="EMBL" id="AAKICI010000019">
    <property type="protein sequence ID" value="ECR9935787.1"/>
    <property type="molecule type" value="Genomic_DNA"/>
</dbReference>
<reference evidence="1" key="1">
    <citation type="submission" date="2019-09" db="EMBL/GenBank/DDBJ databases">
        <authorList>
            <consortium name="PulseNet: The National Subtyping Network for Foodborne Disease Surveillance"/>
            <person name="Tarr C.L."/>
            <person name="Trees E."/>
            <person name="Katz L.S."/>
            <person name="Carleton-Romer H.A."/>
            <person name="Stroika S."/>
            <person name="Kucerova Z."/>
            <person name="Roache K.F."/>
            <person name="Sabol A.L."/>
            <person name="Besser J."/>
            <person name="Gerner-Smidt P."/>
        </authorList>
    </citation>
    <scope>NUCLEOTIDE SEQUENCE</scope>
    <source>
        <strain evidence="1">PNUSAS097977</strain>
    </source>
</reference>
<protein>
    <submittedName>
        <fullName evidence="1">Uncharacterized protein</fullName>
    </submittedName>
</protein>
<name>A0A5Z4LBY7_SALER</name>
<dbReference type="AlphaFoldDB" id="A0A5Z4LBY7"/>
<gene>
    <name evidence="1" type="ORF">F2I16_21730</name>
</gene>
<accession>A0A5Z4LBY7</accession>
<comment type="caution">
    <text evidence="1">The sequence shown here is derived from an EMBL/GenBank/DDBJ whole genome shotgun (WGS) entry which is preliminary data.</text>
</comment>
<evidence type="ECO:0000313" key="1">
    <source>
        <dbReference type="EMBL" id="ECR9935787.1"/>
    </source>
</evidence>
<sequence length="99" mass="11273">MARLTRSRCKTFRWPGDIGKQEGFMMSEVIFSFDNSSDAARAGILMNQVDPSLRYTQMRTTVCVLWHANIIAATQAVLDAGIPCTFQYWNDIKNSHRRG</sequence>
<proteinExistence type="predicted"/>
<organism evidence="1">
    <name type="scientific">Salmonella enterica</name>
    <name type="common">Salmonella choleraesuis</name>
    <dbReference type="NCBI Taxonomy" id="28901"/>
    <lineage>
        <taxon>Bacteria</taxon>
        <taxon>Pseudomonadati</taxon>
        <taxon>Pseudomonadota</taxon>
        <taxon>Gammaproteobacteria</taxon>
        <taxon>Enterobacterales</taxon>
        <taxon>Enterobacteriaceae</taxon>
        <taxon>Salmonella</taxon>
    </lineage>
</organism>